<reference evidence="1 2" key="1">
    <citation type="submission" date="2018-11" db="EMBL/GenBank/DDBJ databases">
        <title>Gordonia insulae sp. nov., isolated from an island soil.</title>
        <authorList>
            <person name="Kim Y.S."/>
            <person name="Kim S.B."/>
        </authorList>
    </citation>
    <scope>NUCLEOTIDE SEQUENCE [LARGE SCALE GENOMIC DNA]</scope>
    <source>
        <strain evidence="1 2">MMS17-SY073</strain>
    </source>
</reference>
<dbReference type="KEGG" id="gom:D7316_04816"/>
<gene>
    <name evidence="1" type="ORF">D7316_04816</name>
</gene>
<dbReference type="EMBL" id="CP033972">
    <property type="protein sequence ID" value="AZG48199.1"/>
    <property type="molecule type" value="Genomic_DNA"/>
</dbReference>
<sequence>MTDTLTFRMRTRSGDALRRPMALLEAIEVEELIVIPGLDALLDSPQEFSLSFDASISLSGMLRKHAQRVGILKQMAAEAFAENDCGPEDLDHVPAALPVRALRFIAGQPRWEGDAGGLDVVRVAFAFVAVHALTDPTDCRTASRALHLRPRPLHDDRALLRRVLVDAMPGLDPSAAQLLPIYVSKASAYFADPDAIRWSVPFGGGTRDGATPSSSLLAYNPHALHEACRTIGLNDRALRIAPRH</sequence>
<name>A0A3G8JUH3_9ACTN</name>
<dbReference type="RefSeq" id="WP_124710444.1">
    <property type="nucleotide sequence ID" value="NZ_CP033972.1"/>
</dbReference>
<dbReference type="AlphaFoldDB" id="A0A3G8JUH3"/>
<evidence type="ECO:0000313" key="1">
    <source>
        <dbReference type="EMBL" id="AZG48199.1"/>
    </source>
</evidence>
<dbReference type="Proteomes" id="UP000271469">
    <property type="component" value="Chromosome"/>
</dbReference>
<organism evidence="1 2">
    <name type="scientific">Gordonia insulae</name>
    <dbReference type="NCBI Taxonomy" id="2420509"/>
    <lineage>
        <taxon>Bacteria</taxon>
        <taxon>Bacillati</taxon>
        <taxon>Actinomycetota</taxon>
        <taxon>Actinomycetes</taxon>
        <taxon>Mycobacteriales</taxon>
        <taxon>Gordoniaceae</taxon>
        <taxon>Gordonia</taxon>
    </lineage>
</organism>
<accession>A0A3G8JUH3</accession>
<keyword evidence="2" id="KW-1185">Reference proteome</keyword>
<proteinExistence type="predicted"/>
<protein>
    <submittedName>
        <fullName evidence="1">Uncharacterized protein</fullName>
    </submittedName>
</protein>
<dbReference type="OrthoDB" id="4372937at2"/>
<evidence type="ECO:0000313" key="2">
    <source>
        <dbReference type="Proteomes" id="UP000271469"/>
    </source>
</evidence>